<dbReference type="PROSITE" id="PS50931">
    <property type="entry name" value="HTH_LYSR"/>
    <property type="match status" value="1"/>
</dbReference>
<evidence type="ECO:0000256" key="1">
    <source>
        <dbReference type="SAM" id="MobiDB-lite"/>
    </source>
</evidence>
<feature type="domain" description="HTH lysR-type" evidence="2">
    <location>
        <begin position="43"/>
        <end position="67"/>
    </location>
</feature>
<dbReference type="InterPro" id="IPR036388">
    <property type="entry name" value="WH-like_DNA-bd_sf"/>
</dbReference>
<dbReference type="InterPro" id="IPR000847">
    <property type="entry name" value="LysR_HTH_N"/>
</dbReference>
<feature type="region of interest" description="Disordered" evidence="1">
    <location>
        <begin position="64"/>
        <end position="111"/>
    </location>
</feature>
<dbReference type="RefSeq" id="WP_369270793.1">
    <property type="nucleotide sequence ID" value="NZ_CP163432.1"/>
</dbReference>
<dbReference type="AlphaFoldDB" id="A0AB39MVR7"/>
<dbReference type="EMBL" id="CP163432">
    <property type="protein sequence ID" value="XDQ10480.1"/>
    <property type="molecule type" value="Genomic_DNA"/>
</dbReference>
<dbReference type="Gene3D" id="1.10.10.10">
    <property type="entry name" value="Winged helix-like DNA-binding domain superfamily/Winged helix DNA-binding domain"/>
    <property type="match status" value="1"/>
</dbReference>
<evidence type="ECO:0000313" key="3">
    <source>
        <dbReference type="EMBL" id="XDQ10480.1"/>
    </source>
</evidence>
<dbReference type="Pfam" id="PF00126">
    <property type="entry name" value="HTH_1"/>
    <property type="match status" value="1"/>
</dbReference>
<evidence type="ECO:0000259" key="2">
    <source>
        <dbReference type="PROSITE" id="PS50931"/>
    </source>
</evidence>
<name>A0AB39MVR7_9ACTN</name>
<protein>
    <submittedName>
        <fullName evidence="3">LysR family transcriptional regulator</fullName>
    </submittedName>
</protein>
<reference evidence="3" key="1">
    <citation type="submission" date="2024-07" db="EMBL/GenBank/DDBJ databases">
        <authorList>
            <person name="Yu S.T."/>
        </authorList>
    </citation>
    <scope>NUCLEOTIDE SEQUENCE</scope>
    <source>
        <strain evidence="3">R11</strain>
    </source>
</reference>
<dbReference type="GO" id="GO:0003700">
    <property type="term" value="F:DNA-binding transcription factor activity"/>
    <property type="evidence" value="ECO:0007669"/>
    <property type="project" value="InterPro"/>
</dbReference>
<organism evidence="3">
    <name type="scientific">Streptomyces sp. R11</name>
    <dbReference type="NCBI Taxonomy" id="3238625"/>
    <lineage>
        <taxon>Bacteria</taxon>
        <taxon>Bacillati</taxon>
        <taxon>Actinomycetota</taxon>
        <taxon>Actinomycetes</taxon>
        <taxon>Kitasatosporales</taxon>
        <taxon>Streptomycetaceae</taxon>
        <taxon>Streptomyces</taxon>
    </lineage>
</organism>
<accession>A0AB39MVR7</accession>
<dbReference type="SUPFAM" id="SSF46785">
    <property type="entry name" value="Winged helix' DNA-binding domain"/>
    <property type="match status" value="1"/>
</dbReference>
<sequence length="111" mass="11697">MFDAGDLGVVRAQGLGRGGRVVDGDLRAVDARPCRLDHLGVVGSFTGAARTLGWTQSAVSRQISTLESGAPPRYEPWRSPTPWRGPLPPRDTSGVPHDARSASPPTVTEGP</sequence>
<dbReference type="InterPro" id="IPR036390">
    <property type="entry name" value="WH_DNA-bd_sf"/>
</dbReference>
<gene>
    <name evidence="3" type="ORF">AB5J55_12805</name>
</gene>
<proteinExistence type="predicted"/>